<protein>
    <submittedName>
        <fullName evidence="3">Transcriptional regulator</fullName>
    </submittedName>
</protein>
<feature type="domain" description="HTH cro/C1-type" evidence="2">
    <location>
        <begin position="16"/>
        <end position="70"/>
    </location>
</feature>
<dbReference type="InterPro" id="IPR052345">
    <property type="entry name" value="Rad_response_metalloprotease"/>
</dbReference>
<dbReference type="Gene3D" id="1.10.260.40">
    <property type="entry name" value="lambda repressor-like DNA-binding domains"/>
    <property type="match status" value="1"/>
</dbReference>
<name>A0A2N6CW61_9GAMM</name>
<dbReference type="CDD" id="cd00093">
    <property type="entry name" value="HTH_XRE"/>
    <property type="match status" value="1"/>
</dbReference>
<evidence type="ECO:0000259" key="2">
    <source>
        <dbReference type="PROSITE" id="PS50943"/>
    </source>
</evidence>
<dbReference type="Proteomes" id="UP000235015">
    <property type="component" value="Unassembled WGS sequence"/>
</dbReference>
<dbReference type="SMART" id="SM00530">
    <property type="entry name" value="HTH_XRE"/>
    <property type="match status" value="1"/>
</dbReference>
<dbReference type="InterPro" id="IPR010359">
    <property type="entry name" value="IrrE_HExxH"/>
</dbReference>
<dbReference type="Gene3D" id="1.10.10.2910">
    <property type="match status" value="1"/>
</dbReference>
<gene>
    <name evidence="3" type="ORF">C0630_10920</name>
</gene>
<dbReference type="AlphaFoldDB" id="A0A2N6CW61"/>
<accession>A0A2N6CW61</accession>
<dbReference type="GO" id="GO:0003677">
    <property type="term" value="F:DNA binding"/>
    <property type="evidence" value="ECO:0007669"/>
    <property type="project" value="InterPro"/>
</dbReference>
<dbReference type="PANTHER" id="PTHR43236">
    <property type="entry name" value="ANTITOXIN HIGA1"/>
    <property type="match status" value="1"/>
</dbReference>
<comment type="caution">
    <text evidence="3">The sequence shown here is derived from an EMBL/GenBank/DDBJ whole genome shotgun (WGS) entry which is preliminary data.</text>
</comment>
<reference evidence="3 4" key="1">
    <citation type="submission" date="2017-11" db="EMBL/GenBank/DDBJ databases">
        <title>Genome-resolved metagenomics identifies genetic mobility, metabolic interactions, and unexpected diversity in perchlorate-reducing communities.</title>
        <authorList>
            <person name="Barnum T.P."/>
            <person name="Figueroa I.A."/>
            <person name="Carlstrom C.I."/>
            <person name="Lucas L.N."/>
            <person name="Engelbrektson A.L."/>
            <person name="Coates J.D."/>
        </authorList>
    </citation>
    <scope>NUCLEOTIDE SEQUENCE [LARGE SCALE GENOMIC DNA]</scope>
    <source>
        <strain evidence="3">BM301</strain>
    </source>
</reference>
<dbReference type="InterPro" id="IPR001387">
    <property type="entry name" value="Cro/C1-type_HTH"/>
</dbReference>
<dbReference type="PROSITE" id="PS50943">
    <property type="entry name" value="HTH_CROC1"/>
    <property type="match status" value="1"/>
</dbReference>
<comment type="similarity">
    <text evidence="1">Belongs to the short-chain fatty acyl-CoA assimilation regulator (ScfR) family.</text>
</comment>
<dbReference type="Pfam" id="PF13560">
    <property type="entry name" value="HTH_31"/>
    <property type="match status" value="1"/>
</dbReference>
<dbReference type="EMBL" id="PKUN01000017">
    <property type="protein sequence ID" value="PLX61432.1"/>
    <property type="molecule type" value="Genomic_DNA"/>
</dbReference>
<evidence type="ECO:0000313" key="3">
    <source>
        <dbReference type="EMBL" id="PLX61432.1"/>
    </source>
</evidence>
<dbReference type="RefSeq" id="WP_273439419.1">
    <property type="nucleotide sequence ID" value="NZ_PKUN01000017.1"/>
</dbReference>
<sequence>MADLNDLTAQEIGRRLRLAREYAKIRQDEAAKVIGMSRPTLVSIEKGDRRVRIQEIQVLANHYGISVNALLRREAVHTDLVPRFRRLRETEEDHTGEAVKVLNDLVKAEVELENILGIERHKNYPPERGINTGDVIELAEQHAQDLRDWLGLGSGPITDIFTLMELDLGIRLYQRRLSSGSKVAGLLTYDASIGACILLNANHPLERRIQSAAHELGHFIGTRQAPEVLEENEKFLSREERYAQAFGRAFVTTRKSFEYAFRQLTAGSNTLTRRHVILLAHQYHISREACVRRLEELGLVKKGIWAWFEANGGITNAQARDVMGEAAVKSDPVKDDADRPVSHRMELMAYTAWKRELMSESQLAELLNVRRLDLRVLLDQIGLEEREADDLFKLPR</sequence>
<proteinExistence type="inferred from homology"/>
<evidence type="ECO:0000256" key="1">
    <source>
        <dbReference type="ARBA" id="ARBA00007227"/>
    </source>
</evidence>
<dbReference type="PANTHER" id="PTHR43236:SF1">
    <property type="entry name" value="BLL7220 PROTEIN"/>
    <property type="match status" value="1"/>
</dbReference>
<dbReference type="Pfam" id="PF06114">
    <property type="entry name" value="Peptidase_M78"/>
    <property type="match status" value="1"/>
</dbReference>
<dbReference type="InterPro" id="IPR010982">
    <property type="entry name" value="Lambda_DNA-bd_dom_sf"/>
</dbReference>
<dbReference type="SUPFAM" id="SSF47413">
    <property type="entry name" value="lambda repressor-like DNA-binding domains"/>
    <property type="match status" value="1"/>
</dbReference>
<organism evidence="3 4">
    <name type="scientific">Sedimenticola selenatireducens</name>
    <dbReference type="NCBI Taxonomy" id="191960"/>
    <lineage>
        <taxon>Bacteria</taxon>
        <taxon>Pseudomonadati</taxon>
        <taxon>Pseudomonadota</taxon>
        <taxon>Gammaproteobacteria</taxon>
        <taxon>Chromatiales</taxon>
        <taxon>Sedimenticolaceae</taxon>
        <taxon>Sedimenticola</taxon>
    </lineage>
</organism>
<evidence type="ECO:0000313" key="4">
    <source>
        <dbReference type="Proteomes" id="UP000235015"/>
    </source>
</evidence>